<reference evidence="1 2" key="1">
    <citation type="journal article" date="2018" name="ACS Chem. Biol.">
        <title>Ketoreductase domain dysfunction expands chemodiversity: malyngamide biosynthesis in the cyanobacterium Okeania hirsuta.</title>
        <authorList>
            <person name="Moss N.A."/>
            <person name="Leao T."/>
            <person name="Rankin M."/>
            <person name="McCullough T.M."/>
            <person name="Qu P."/>
            <person name="Korobeynikov A."/>
            <person name="Smith J.L."/>
            <person name="Gerwick L."/>
            <person name="Gerwick W.H."/>
        </authorList>
    </citation>
    <scope>NUCLEOTIDE SEQUENCE [LARGE SCALE GENOMIC DNA]</scope>
    <source>
        <strain evidence="1 2">PAB10Feb10-1</strain>
    </source>
</reference>
<dbReference type="OrthoDB" id="510717at2"/>
<dbReference type="Pfam" id="PF09366">
    <property type="entry name" value="DUF1997"/>
    <property type="match status" value="1"/>
</dbReference>
<dbReference type="Proteomes" id="UP000269154">
    <property type="component" value="Unassembled WGS sequence"/>
</dbReference>
<protein>
    <submittedName>
        <fullName evidence="1">DUF1997 domain-containing protein</fullName>
    </submittedName>
</protein>
<dbReference type="PANTHER" id="PTHR34133:SF8">
    <property type="entry name" value="OS07G0633000 PROTEIN"/>
    <property type="match status" value="1"/>
</dbReference>
<evidence type="ECO:0000313" key="1">
    <source>
        <dbReference type="EMBL" id="RQH36684.1"/>
    </source>
</evidence>
<sequence length="196" mass="22146">MITRFTASQSVDIPVVEQQVPIHHYLRQPKRLVNALVDPTRLEQLDKDSFRLKMRPLHFMMLTIQPTVDIRVWASANGTIYLKSEGCEIRGVEYINQRFALNLVGILQNYQIKGVTHLKGKADLEVKVELPPPLWLTPLPVLETTGNGLLKSVLMTIKQRLTHQLLADYHQWACNETEVLANSQQGSVLSAGSQAI</sequence>
<keyword evidence="2" id="KW-1185">Reference proteome</keyword>
<dbReference type="AlphaFoldDB" id="A0A3N6P9U0"/>
<dbReference type="RefSeq" id="WP_124146098.1">
    <property type="nucleotide sequence ID" value="NZ_CAWOKI010000139.1"/>
</dbReference>
<comment type="caution">
    <text evidence="1">The sequence shown here is derived from an EMBL/GenBank/DDBJ whole genome shotgun (WGS) entry which is preliminary data.</text>
</comment>
<accession>A0A3N6P9U0</accession>
<proteinExistence type="predicted"/>
<name>A0A3N6P9U0_9CYAN</name>
<dbReference type="EMBL" id="RCBY01000114">
    <property type="protein sequence ID" value="RQH36684.1"/>
    <property type="molecule type" value="Genomic_DNA"/>
</dbReference>
<dbReference type="InterPro" id="IPR018971">
    <property type="entry name" value="DUF1997"/>
</dbReference>
<dbReference type="PANTHER" id="PTHR34133">
    <property type="entry name" value="OS07G0633000 PROTEIN"/>
    <property type="match status" value="1"/>
</dbReference>
<organism evidence="1 2">
    <name type="scientific">Okeania hirsuta</name>
    <dbReference type="NCBI Taxonomy" id="1458930"/>
    <lineage>
        <taxon>Bacteria</taxon>
        <taxon>Bacillati</taxon>
        <taxon>Cyanobacteriota</taxon>
        <taxon>Cyanophyceae</taxon>
        <taxon>Oscillatoriophycideae</taxon>
        <taxon>Oscillatoriales</taxon>
        <taxon>Microcoleaceae</taxon>
        <taxon>Okeania</taxon>
    </lineage>
</organism>
<gene>
    <name evidence="1" type="ORF">D5R40_18940</name>
</gene>
<evidence type="ECO:0000313" key="2">
    <source>
        <dbReference type="Proteomes" id="UP000269154"/>
    </source>
</evidence>